<evidence type="ECO:0000313" key="3">
    <source>
        <dbReference type="Proteomes" id="UP001408356"/>
    </source>
</evidence>
<feature type="transmembrane region" description="Helical" evidence="1">
    <location>
        <begin position="137"/>
        <end position="156"/>
    </location>
</feature>
<gene>
    <name evidence="2" type="ORF">SUNI508_03801</name>
</gene>
<dbReference type="EMBL" id="JARVKF010000057">
    <property type="protein sequence ID" value="KAK9423785.1"/>
    <property type="molecule type" value="Genomic_DNA"/>
</dbReference>
<feature type="transmembrane region" description="Helical" evidence="1">
    <location>
        <begin position="103"/>
        <end position="125"/>
    </location>
</feature>
<feature type="transmembrane region" description="Helical" evidence="1">
    <location>
        <begin position="176"/>
        <end position="194"/>
    </location>
</feature>
<evidence type="ECO:0000256" key="1">
    <source>
        <dbReference type="SAM" id="Phobius"/>
    </source>
</evidence>
<dbReference type="PANTHER" id="PTHR37488:SF7">
    <property type="entry name" value="DUF1275 DOMAIN PROTEIN"/>
    <property type="match status" value="1"/>
</dbReference>
<feature type="transmembrane region" description="Helical" evidence="1">
    <location>
        <begin position="264"/>
        <end position="284"/>
    </location>
</feature>
<feature type="transmembrane region" description="Helical" evidence="1">
    <location>
        <begin position="79"/>
        <end position="97"/>
    </location>
</feature>
<keyword evidence="1" id="KW-1133">Transmembrane helix</keyword>
<dbReference type="InterPro" id="IPR010699">
    <property type="entry name" value="DUF1275"/>
</dbReference>
<reference evidence="2 3" key="1">
    <citation type="journal article" date="2024" name="J. Plant Pathol.">
        <title>Sequence and assembly of the genome of Seiridium unicorne, isolate CBS 538.82, causal agent of cypress canker disease.</title>
        <authorList>
            <person name="Scali E."/>
            <person name="Rocca G.D."/>
            <person name="Danti R."/>
            <person name="Garbelotto M."/>
            <person name="Barberini S."/>
            <person name="Baroncelli R."/>
            <person name="Emiliani G."/>
        </authorList>
    </citation>
    <scope>NUCLEOTIDE SEQUENCE [LARGE SCALE GENOMIC DNA]</scope>
    <source>
        <strain evidence="2 3">BM-138-508</strain>
    </source>
</reference>
<name>A0ABR2VA48_9PEZI</name>
<comment type="caution">
    <text evidence="2">The sequence shown here is derived from an EMBL/GenBank/DDBJ whole genome shotgun (WGS) entry which is preliminary data.</text>
</comment>
<feature type="transmembrane region" description="Helical" evidence="1">
    <location>
        <begin position="235"/>
        <end position="252"/>
    </location>
</feature>
<sequence>MPDEEKHEGQGESIAHDSETPGFRHRVVKHFAEEVDTSSGYYPLLVCCFVTGLTDGTLYNDRYDPTLSFYRKNCPGQPLTLIFATGNTIFVALGTSGQNNRPFGWARSLCSIGCFTIGCLTFARLHKLIGGARLRRTVFLSFLLQTICVVVAAAIIQGGIIDGSYPSSRDPNDVNFTELAAVALLSFQAAGQIVNSRGLGVSEVPTVVITSLLCDLISDEQLLVRFDRNAKRNRRAIAFVLTLLGAICGGWISKATGAVQPSLWFVAALKGTITAGWLGGHSLLKLRRPSQ</sequence>
<keyword evidence="1" id="KW-0472">Membrane</keyword>
<organism evidence="2 3">
    <name type="scientific">Seiridium unicorne</name>
    <dbReference type="NCBI Taxonomy" id="138068"/>
    <lineage>
        <taxon>Eukaryota</taxon>
        <taxon>Fungi</taxon>
        <taxon>Dikarya</taxon>
        <taxon>Ascomycota</taxon>
        <taxon>Pezizomycotina</taxon>
        <taxon>Sordariomycetes</taxon>
        <taxon>Xylariomycetidae</taxon>
        <taxon>Amphisphaeriales</taxon>
        <taxon>Sporocadaceae</taxon>
        <taxon>Seiridium</taxon>
    </lineage>
</organism>
<evidence type="ECO:0000313" key="2">
    <source>
        <dbReference type="EMBL" id="KAK9423785.1"/>
    </source>
</evidence>
<proteinExistence type="predicted"/>
<keyword evidence="3" id="KW-1185">Reference proteome</keyword>
<dbReference type="Proteomes" id="UP001408356">
    <property type="component" value="Unassembled WGS sequence"/>
</dbReference>
<keyword evidence="1" id="KW-0812">Transmembrane</keyword>
<accession>A0ABR2VA48</accession>
<dbReference type="Pfam" id="PF06912">
    <property type="entry name" value="DUF1275"/>
    <property type="match status" value="1"/>
</dbReference>
<protein>
    <submittedName>
        <fullName evidence="2">DUF1275 domain protein</fullName>
    </submittedName>
</protein>
<dbReference type="PANTHER" id="PTHR37488">
    <property type="entry name" value="DUF1275 DOMAIN-CONTAINING PROTEIN"/>
    <property type="match status" value="1"/>
</dbReference>